<dbReference type="Proteomes" id="UP000321479">
    <property type="component" value="Chromosome"/>
</dbReference>
<dbReference type="AlphaFoldDB" id="A0A5B8V199"/>
<feature type="transmembrane region" description="Helical" evidence="5">
    <location>
        <begin position="223"/>
        <end position="243"/>
    </location>
</feature>
<dbReference type="KEGG" id="mgin:FRZ54_19135"/>
<keyword evidence="4 5" id="KW-0472">Membrane</keyword>
<dbReference type="EMBL" id="CP042436">
    <property type="protein sequence ID" value="QEC64593.1"/>
    <property type="molecule type" value="Genomic_DNA"/>
</dbReference>
<evidence type="ECO:0000256" key="5">
    <source>
        <dbReference type="SAM" id="Phobius"/>
    </source>
</evidence>
<feature type="transmembrane region" description="Helical" evidence="5">
    <location>
        <begin position="129"/>
        <end position="148"/>
    </location>
</feature>
<feature type="transmembrane region" description="Helical" evidence="5">
    <location>
        <begin position="273"/>
        <end position="293"/>
    </location>
</feature>
<dbReference type="InterPro" id="IPR026841">
    <property type="entry name" value="Aur1/Ipt1"/>
</dbReference>
<evidence type="ECO:0000256" key="1">
    <source>
        <dbReference type="ARBA" id="ARBA00004141"/>
    </source>
</evidence>
<dbReference type="RefSeq" id="WP_147033427.1">
    <property type="nucleotide sequence ID" value="NZ_CP042436.1"/>
</dbReference>
<feature type="transmembrane region" description="Helical" evidence="5">
    <location>
        <begin position="155"/>
        <end position="175"/>
    </location>
</feature>
<keyword evidence="2 5" id="KW-0812">Transmembrane</keyword>
<dbReference type="PANTHER" id="PTHR31310">
    <property type="match status" value="1"/>
</dbReference>
<protein>
    <submittedName>
        <fullName evidence="7">Inositol phosphorylceramide synthase</fullName>
    </submittedName>
</protein>
<sequence length="313" mass="35881">MGNNVSHDITVNPRSVIVISTLSIAYLVLSYFLVGFKGDQVVLLLLANGLFYASKVTRKFFIAYLTFLVYWVIFDYMKAFPNYRYNTVHMADLYNFEKHLFGIHFNGILLTPNEYLKLNSTSFLDVTSGIFYLCWIPVPFGFGIYLFITNRRQCLEFLIAFVVVNLVGFVIYYAYPAAPPWYIQDHGYTLITNTGENVAGLIRFDNYFHARIFQSIYTKGSNVFAAMPSLHSAYPIVVFYYAAKNRLYKASVVFGIVTVGIWFGAVYTSHHYVLDVLAGIACAIAGISLFNLLMHKWGWFGRFVDRYESLIKK</sequence>
<evidence type="ECO:0000256" key="2">
    <source>
        <dbReference type="ARBA" id="ARBA00022692"/>
    </source>
</evidence>
<evidence type="ECO:0000256" key="3">
    <source>
        <dbReference type="ARBA" id="ARBA00022989"/>
    </source>
</evidence>
<feature type="transmembrane region" description="Helical" evidence="5">
    <location>
        <begin position="250"/>
        <end position="267"/>
    </location>
</feature>
<accession>A0A5B8V199</accession>
<proteinExistence type="predicted"/>
<dbReference type="GO" id="GO:0016020">
    <property type="term" value="C:membrane"/>
    <property type="evidence" value="ECO:0007669"/>
    <property type="project" value="UniProtKB-SubCell"/>
</dbReference>
<dbReference type="PANTHER" id="PTHR31310:SF7">
    <property type="entry name" value="PA-PHOSPHATASE RELATED-FAMILY PROTEIN DDB_G0268928"/>
    <property type="match status" value="1"/>
</dbReference>
<feature type="domain" description="Inositolphosphotransferase Aur1/Ipt1" evidence="6">
    <location>
        <begin position="118"/>
        <end position="288"/>
    </location>
</feature>
<evidence type="ECO:0000313" key="7">
    <source>
        <dbReference type="EMBL" id="QEC64593.1"/>
    </source>
</evidence>
<feature type="transmembrane region" description="Helical" evidence="5">
    <location>
        <begin position="56"/>
        <end position="74"/>
    </location>
</feature>
<evidence type="ECO:0000259" key="6">
    <source>
        <dbReference type="Pfam" id="PF14378"/>
    </source>
</evidence>
<keyword evidence="3 5" id="KW-1133">Transmembrane helix</keyword>
<dbReference type="InterPro" id="IPR052185">
    <property type="entry name" value="IPC_Synthase-Related"/>
</dbReference>
<name>A0A5B8V199_9SPHI</name>
<feature type="transmembrane region" description="Helical" evidence="5">
    <location>
        <begin position="16"/>
        <end position="36"/>
    </location>
</feature>
<comment type="subcellular location">
    <subcellularLocation>
        <location evidence="1">Membrane</location>
        <topology evidence="1">Multi-pass membrane protein</topology>
    </subcellularLocation>
</comment>
<dbReference type="Pfam" id="PF14378">
    <property type="entry name" value="PAP2_3"/>
    <property type="match status" value="1"/>
</dbReference>
<organism evidence="7 8">
    <name type="scientific">Mucilaginibacter ginsenosidivorans</name>
    <dbReference type="NCBI Taxonomy" id="398053"/>
    <lineage>
        <taxon>Bacteria</taxon>
        <taxon>Pseudomonadati</taxon>
        <taxon>Bacteroidota</taxon>
        <taxon>Sphingobacteriia</taxon>
        <taxon>Sphingobacteriales</taxon>
        <taxon>Sphingobacteriaceae</taxon>
        <taxon>Mucilaginibacter</taxon>
    </lineage>
</organism>
<gene>
    <name evidence="7" type="ORF">FRZ54_19135</name>
</gene>
<reference evidence="7 8" key="1">
    <citation type="journal article" date="2017" name="Curr. Microbiol.">
        <title>Mucilaginibacter ginsenosidivorans sp. nov., Isolated from Soil of Ginseng Field.</title>
        <authorList>
            <person name="Kim M.M."/>
            <person name="Siddiqi M.Z."/>
            <person name="Im W.T."/>
        </authorList>
    </citation>
    <scope>NUCLEOTIDE SEQUENCE [LARGE SCALE GENOMIC DNA]</scope>
    <source>
        <strain evidence="7 8">Gsoil 3017</strain>
    </source>
</reference>
<evidence type="ECO:0000313" key="8">
    <source>
        <dbReference type="Proteomes" id="UP000321479"/>
    </source>
</evidence>
<dbReference type="CDD" id="cd03386">
    <property type="entry name" value="PAP2_Aur1_like"/>
    <property type="match status" value="1"/>
</dbReference>
<keyword evidence="8" id="KW-1185">Reference proteome</keyword>
<evidence type="ECO:0000256" key="4">
    <source>
        <dbReference type="ARBA" id="ARBA00023136"/>
    </source>
</evidence>
<dbReference type="OrthoDB" id="629685at2"/>